<feature type="region of interest" description="Disordered" evidence="1">
    <location>
        <begin position="1001"/>
        <end position="1024"/>
    </location>
</feature>
<evidence type="ECO:0000313" key="2">
    <source>
        <dbReference type="EMBL" id="RCU46313.1"/>
    </source>
</evidence>
<evidence type="ECO:0000256" key="1">
    <source>
        <dbReference type="SAM" id="MobiDB-lite"/>
    </source>
</evidence>
<dbReference type="Proteomes" id="UP000252189">
    <property type="component" value="Unassembled WGS sequence"/>
</dbReference>
<organism evidence="2 3">
    <name type="scientific">Haloplanus salinus</name>
    <dbReference type="NCBI Taxonomy" id="1126245"/>
    <lineage>
        <taxon>Archaea</taxon>
        <taxon>Methanobacteriati</taxon>
        <taxon>Methanobacteriota</taxon>
        <taxon>Stenosarchaea group</taxon>
        <taxon>Halobacteria</taxon>
        <taxon>Halobacteriales</taxon>
        <taxon>Haloferacaceae</taxon>
        <taxon>Haloplanus</taxon>
    </lineage>
</organism>
<keyword evidence="3" id="KW-1185">Reference proteome</keyword>
<name>A0A368N8F3_9EURY</name>
<accession>A0A368N8F3</accession>
<evidence type="ECO:0000313" key="3">
    <source>
        <dbReference type="Proteomes" id="UP000252189"/>
    </source>
</evidence>
<protein>
    <submittedName>
        <fullName evidence="2">Uncharacterized protein</fullName>
    </submittedName>
</protein>
<dbReference type="InterPro" id="IPR055710">
    <property type="entry name" value="DUF7286"/>
</dbReference>
<reference evidence="2 3" key="1">
    <citation type="submission" date="2018-07" db="EMBL/GenBank/DDBJ databases">
        <title>Genome sequences of Haloplanus salinus JCM 18368T.</title>
        <authorList>
            <person name="Kim Y.B."/>
            <person name="Roh S.W."/>
        </authorList>
    </citation>
    <scope>NUCLEOTIDE SEQUENCE [LARGE SCALE GENOMIC DNA]</scope>
    <source>
        <strain evidence="2 3">JCM 18368</strain>
    </source>
</reference>
<dbReference type="EMBL" id="QPHM01000001">
    <property type="protein sequence ID" value="RCU46313.1"/>
    <property type="molecule type" value="Genomic_DNA"/>
</dbReference>
<feature type="region of interest" description="Disordered" evidence="1">
    <location>
        <begin position="372"/>
        <end position="418"/>
    </location>
</feature>
<dbReference type="AlphaFoldDB" id="A0A368N8F3"/>
<comment type="caution">
    <text evidence="2">The sequence shown here is derived from an EMBL/GenBank/DDBJ whole genome shotgun (WGS) entry which is preliminary data.</text>
</comment>
<feature type="compositionally biased region" description="Basic and acidic residues" evidence="1">
    <location>
        <begin position="473"/>
        <end position="483"/>
    </location>
</feature>
<feature type="region of interest" description="Disordered" evidence="1">
    <location>
        <begin position="304"/>
        <end position="329"/>
    </location>
</feature>
<proteinExistence type="predicted"/>
<feature type="region of interest" description="Disordered" evidence="1">
    <location>
        <begin position="465"/>
        <end position="489"/>
    </location>
</feature>
<feature type="compositionally biased region" description="Polar residues" evidence="1">
    <location>
        <begin position="398"/>
        <end position="409"/>
    </location>
</feature>
<sequence length="1024" mass="110163">MAVTRFIEDRRGRVPFALVGVVLLVGASTFGAAISTQGPDRVDRGVDAAVERSSAEATTAVRSGVAEAAREAAAEPVTAPAETPYGQLVSNATPFRDALRLRIYLRVRERLSVTRYRRGDVTAVARLPAATTPAELRHGMDRIEVRGVENGTALRVTVRNLTVTARESGRVVASERRDRTVTVSTPVLALHDRAMAFETRLNRGPLEGPGLGRRLSARLYPIAWARGYAQHYGTAPIANVVANRHVELATNGAVLEAQRAAFGRSDPTGRRAMQRARLEFGVTEFAAGTPINGTMAERILPRPNEIGASPAPLHSRHGAGNASPNRRLNVDVGTMSGRALASLRTESIRSNRSLHDVLRAAYRVETTLRTTRRRTYAEPRPEPDAPGEGWKLVDTDESVNPTVESSIGSTPDVRPGERRFDGFARHVELDRRVTWTWRQGNDTTTTGGEWTERYRVGVTLAGRYAPSGAAPDRPTRPRFERGGPLDGPNLANVSAKASRRLIAEQGGRDTVAAAVAADGLDVSRAVVHGDRPSTLRQWTNEDLTALRGRLTNVSVSVSAGRVATYTTNPPEQLAAELRRRRVTLIDAPDEYHGVADRARHAARAALVDEAIRRLERRSTNHNETRRAFDAVLHRVGVGSTDELHDIVRLRNTPIPAREASLPGSPPGGPVGVVPDGSPAYLTVASVTHDRAAGVPPSRPYHPLSAKNRNLFTVPSGDAADATVGEGVGGPSGVRLRTAAHTLIASESVSNESTSGSRRAVRESVDDSMAVIETRARRVVRSETRLSRSEARRAVSSGVARWDGPGRRALAASNGSLAAAIAVAADARASEPSERRRERLETRLDAAFVAVRRTAAARVDETTVDETLTRVRKRAIERAASEAGGRVRSRYLNGSFGRVAAGLPVAPVPGYWYATVNVWNVSVRGAYARFTFRTRRGAPASTPGAAVRYVRDGSTVRLDVDGDGTPERLGRDERVDFETGTVVAVAVPAYRGGVGDVDGNADERAGTWPEPGCTSWAASACRDSE</sequence>
<gene>
    <name evidence="2" type="ORF">DU504_02720</name>
</gene>
<dbReference type="Pfam" id="PF23957">
    <property type="entry name" value="DUF7286"/>
    <property type="match status" value="1"/>
</dbReference>